<organism evidence="1 2">
    <name type="scientific">Anisodus tanguticus</name>
    <dbReference type="NCBI Taxonomy" id="243964"/>
    <lineage>
        <taxon>Eukaryota</taxon>
        <taxon>Viridiplantae</taxon>
        <taxon>Streptophyta</taxon>
        <taxon>Embryophyta</taxon>
        <taxon>Tracheophyta</taxon>
        <taxon>Spermatophyta</taxon>
        <taxon>Magnoliopsida</taxon>
        <taxon>eudicotyledons</taxon>
        <taxon>Gunneridae</taxon>
        <taxon>Pentapetalae</taxon>
        <taxon>asterids</taxon>
        <taxon>lamiids</taxon>
        <taxon>Solanales</taxon>
        <taxon>Solanaceae</taxon>
        <taxon>Solanoideae</taxon>
        <taxon>Hyoscyameae</taxon>
        <taxon>Anisodus</taxon>
    </lineage>
</organism>
<name>A0AAE1QY21_9SOLA</name>
<comment type="caution">
    <text evidence="1">The sequence shown here is derived from an EMBL/GenBank/DDBJ whole genome shotgun (WGS) entry which is preliminary data.</text>
</comment>
<keyword evidence="2" id="KW-1185">Reference proteome</keyword>
<reference evidence="1" key="1">
    <citation type="submission" date="2023-12" db="EMBL/GenBank/DDBJ databases">
        <title>Genome assembly of Anisodus tanguticus.</title>
        <authorList>
            <person name="Wang Y.-J."/>
        </authorList>
    </citation>
    <scope>NUCLEOTIDE SEQUENCE</scope>
    <source>
        <strain evidence="1">KB-2021</strain>
        <tissue evidence="1">Leaf</tissue>
    </source>
</reference>
<proteinExistence type="predicted"/>
<evidence type="ECO:0000313" key="1">
    <source>
        <dbReference type="EMBL" id="KAK4341401.1"/>
    </source>
</evidence>
<dbReference type="Proteomes" id="UP001291623">
    <property type="component" value="Unassembled WGS sequence"/>
</dbReference>
<dbReference type="EMBL" id="JAVYJV010000022">
    <property type="protein sequence ID" value="KAK4341401.1"/>
    <property type="molecule type" value="Genomic_DNA"/>
</dbReference>
<evidence type="ECO:0000313" key="2">
    <source>
        <dbReference type="Proteomes" id="UP001291623"/>
    </source>
</evidence>
<gene>
    <name evidence="1" type="ORF">RND71_039902</name>
</gene>
<sequence>MFHESSQKLETEVLDDEQPLVVPISLSLNMVSEDRVFTCEEVGNCNMTFKVVTDDYVSYEIIPVGEWHVGCQLMYKFIIDILISRVKRRPKEGWDNEYSEAFTEKLFQVLSTCVIHLKEEIIEFPKSYDNFSFSLVKCCCDLLPNKVHYHFFLFDKDMMGLGVFPTWDELFLQRIGMFQSSTYFEQNTLNCSIIGQCRSALKVPGDLRSVLIIVFLVLGSTYIGFTESMYSSKVHIEKALMGGGVSGSLLLIASQEGASCAVIHLSAAEESIERKKTFQKGDMRVQICLNFSECKS</sequence>
<accession>A0AAE1QY21</accession>
<dbReference type="AlphaFoldDB" id="A0AAE1QY21"/>
<protein>
    <submittedName>
        <fullName evidence="1">Uncharacterized protein</fullName>
    </submittedName>
</protein>